<dbReference type="AlphaFoldDB" id="A0ABD1B6X4"/>
<dbReference type="EMBL" id="JBANAX010000494">
    <property type="protein sequence ID" value="KAL1206836.1"/>
    <property type="molecule type" value="Genomic_DNA"/>
</dbReference>
<dbReference type="InterPro" id="IPR057670">
    <property type="entry name" value="SH3_retrovirus"/>
</dbReference>
<keyword evidence="3" id="KW-1185">Reference proteome</keyword>
<sequence length="107" mass="12908">MWIGNVPSLSFPKIRGCEAYVKHLISDKLAPRSNKCCFAGFTRETKAYYFYNRYENKVFVAKNYIFLREIVFPRRIVGVKYNSKKFENHRRLLNLLRENSTWIYKEL</sequence>
<accession>A0ABD1B6X4</accession>
<name>A0ABD1B6X4_CARAN</name>
<protein>
    <recommendedName>
        <fullName evidence="1">Retroviral polymerase SH3-like domain-containing protein</fullName>
    </recommendedName>
</protein>
<gene>
    <name evidence="2" type="ORF">V5N11_011110</name>
</gene>
<reference evidence="2 3" key="1">
    <citation type="submission" date="2024-04" db="EMBL/GenBank/DDBJ databases">
        <title>Genome assembly C_amara_ONT_v2.</title>
        <authorList>
            <person name="Yant L."/>
            <person name="Moore C."/>
            <person name="Slenker M."/>
        </authorList>
    </citation>
    <scope>NUCLEOTIDE SEQUENCE [LARGE SCALE GENOMIC DNA]</scope>
    <source>
        <tissue evidence="2">Leaf</tissue>
    </source>
</reference>
<proteinExistence type="predicted"/>
<evidence type="ECO:0000313" key="2">
    <source>
        <dbReference type="EMBL" id="KAL1206836.1"/>
    </source>
</evidence>
<comment type="caution">
    <text evidence="2">The sequence shown here is derived from an EMBL/GenBank/DDBJ whole genome shotgun (WGS) entry which is preliminary data.</text>
</comment>
<organism evidence="2 3">
    <name type="scientific">Cardamine amara subsp. amara</name>
    <dbReference type="NCBI Taxonomy" id="228776"/>
    <lineage>
        <taxon>Eukaryota</taxon>
        <taxon>Viridiplantae</taxon>
        <taxon>Streptophyta</taxon>
        <taxon>Embryophyta</taxon>
        <taxon>Tracheophyta</taxon>
        <taxon>Spermatophyta</taxon>
        <taxon>Magnoliopsida</taxon>
        <taxon>eudicotyledons</taxon>
        <taxon>Gunneridae</taxon>
        <taxon>Pentapetalae</taxon>
        <taxon>rosids</taxon>
        <taxon>malvids</taxon>
        <taxon>Brassicales</taxon>
        <taxon>Brassicaceae</taxon>
        <taxon>Cardamineae</taxon>
        <taxon>Cardamine</taxon>
    </lineage>
</organism>
<feature type="domain" description="Retroviral polymerase SH3-like" evidence="1">
    <location>
        <begin position="17"/>
        <end position="75"/>
    </location>
</feature>
<dbReference type="Pfam" id="PF25597">
    <property type="entry name" value="SH3_retrovirus"/>
    <property type="match status" value="1"/>
</dbReference>
<evidence type="ECO:0000313" key="3">
    <source>
        <dbReference type="Proteomes" id="UP001558713"/>
    </source>
</evidence>
<dbReference type="Proteomes" id="UP001558713">
    <property type="component" value="Unassembled WGS sequence"/>
</dbReference>
<evidence type="ECO:0000259" key="1">
    <source>
        <dbReference type="Pfam" id="PF25597"/>
    </source>
</evidence>